<evidence type="ECO:0000256" key="1">
    <source>
        <dbReference type="SAM" id="MobiDB-lite"/>
    </source>
</evidence>
<evidence type="ECO:0000259" key="2">
    <source>
        <dbReference type="Pfam" id="PF03061"/>
    </source>
</evidence>
<name>A0ABR0KEU3_9EURO</name>
<protein>
    <recommendedName>
        <fullName evidence="2">Thioesterase domain-containing protein</fullName>
    </recommendedName>
</protein>
<dbReference type="Gene3D" id="3.10.129.10">
    <property type="entry name" value="Hotdog Thioesterase"/>
    <property type="match status" value="1"/>
</dbReference>
<dbReference type="InterPro" id="IPR029069">
    <property type="entry name" value="HotDog_dom_sf"/>
</dbReference>
<evidence type="ECO:0000313" key="4">
    <source>
        <dbReference type="Proteomes" id="UP001345013"/>
    </source>
</evidence>
<keyword evidence="4" id="KW-1185">Reference proteome</keyword>
<proteinExistence type="predicted"/>
<comment type="caution">
    <text evidence="3">The sequence shown here is derived from an EMBL/GenBank/DDBJ whole genome shotgun (WGS) entry which is preliminary data.</text>
</comment>
<dbReference type="Proteomes" id="UP001345013">
    <property type="component" value="Unassembled WGS sequence"/>
</dbReference>
<feature type="domain" description="Thioesterase" evidence="2">
    <location>
        <begin position="135"/>
        <end position="216"/>
    </location>
</feature>
<feature type="region of interest" description="Disordered" evidence="1">
    <location>
        <begin position="92"/>
        <end position="111"/>
    </location>
</feature>
<organism evidence="3 4">
    <name type="scientific">Lithohypha guttulata</name>
    <dbReference type="NCBI Taxonomy" id="1690604"/>
    <lineage>
        <taxon>Eukaryota</taxon>
        <taxon>Fungi</taxon>
        <taxon>Dikarya</taxon>
        <taxon>Ascomycota</taxon>
        <taxon>Pezizomycotina</taxon>
        <taxon>Eurotiomycetes</taxon>
        <taxon>Chaetothyriomycetidae</taxon>
        <taxon>Chaetothyriales</taxon>
        <taxon>Trichomeriaceae</taxon>
        <taxon>Lithohypha</taxon>
    </lineage>
</organism>
<dbReference type="Pfam" id="PF03061">
    <property type="entry name" value="4HBT"/>
    <property type="match status" value="1"/>
</dbReference>
<dbReference type="InterPro" id="IPR006683">
    <property type="entry name" value="Thioestr_dom"/>
</dbReference>
<dbReference type="CDD" id="cd03443">
    <property type="entry name" value="PaaI_thioesterase"/>
    <property type="match status" value="1"/>
</dbReference>
<dbReference type="SUPFAM" id="SSF54637">
    <property type="entry name" value="Thioesterase/thiol ester dehydrase-isomerase"/>
    <property type="match status" value="1"/>
</dbReference>
<gene>
    <name evidence="3" type="ORF">LTR24_004159</name>
</gene>
<sequence length="231" mass="25719">MKEDTEESSHMSTADFMETFLDTHSPPSESIQHFKSVAWLNTLVSSPKYKVIPTFSRHLKSSGEDYFFSRTVNTEHTIPHMVSLQLRDFVTPEPDANQNAPTTTDHRTPTVAPEHPDAITMLALSGPGLNGHPETLHGGVTCAILDETMGLLIMLHDNNVRGKGPRDSLYTANLNVTYRAPVPAPGDIMVKTWLVKRQGRKWYSKGQIVDQQGTVLAEADGLWVTTKRQKL</sequence>
<reference evidence="3 4" key="1">
    <citation type="submission" date="2023-08" db="EMBL/GenBank/DDBJ databases">
        <title>Black Yeasts Isolated from many extreme environments.</title>
        <authorList>
            <person name="Coleine C."/>
            <person name="Stajich J.E."/>
            <person name="Selbmann L."/>
        </authorList>
    </citation>
    <scope>NUCLEOTIDE SEQUENCE [LARGE SCALE GENOMIC DNA]</scope>
    <source>
        <strain evidence="3 4">CCFEE 5885</strain>
    </source>
</reference>
<evidence type="ECO:0000313" key="3">
    <source>
        <dbReference type="EMBL" id="KAK5093605.1"/>
    </source>
</evidence>
<dbReference type="PANTHER" id="PTHR47260">
    <property type="entry name" value="UPF0644 PROTEIN PB2B4.06"/>
    <property type="match status" value="1"/>
</dbReference>
<accession>A0ABR0KEU3</accession>
<dbReference type="PANTHER" id="PTHR47260:SF3">
    <property type="entry name" value="THIOESTERASE FAMILY PROTEIN (AFU_ORTHOLOGUE AFUA_7G03960)"/>
    <property type="match status" value="1"/>
</dbReference>
<dbReference type="InterPro" id="IPR052061">
    <property type="entry name" value="PTE-AB_protein"/>
</dbReference>
<dbReference type="EMBL" id="JAVRRG010000041">
    <property type="protein sequence ID" value="KAK5093605.1"/>
    <property type="molecule type" value="Genomic_DNA"/>
</dbReference>